<sequence>MKRLEDYPDAHLRRFERPPLPPPTSVRTVYLIGICGTGMGTLALLLREAGYQVSGSDAAAYPPMSTLLHRHGISFYTGFDPAHLEPPPDLVVVGNACTPTHPEAAAARERRLPQCAMPEALSHFFLQNRQPVVVAGTHGKTTTAGLLAHVLSQAGMDPGYFIGGVMIGSETSGRIGSGPWFVVEGDEYDSAYFDKRPKFLHYRPRAVLLTSIEFDHADLYDDLDDYREAFEQLVALLPFDGLLIAHSDDPTVRQVTRTAYSRVRTYGLHTRCNVTVGQVYPTPEGQHFTLVVDGQELGRFFLPLSGRHNLRNALAVCAFGLQIGLTPEQLRKGLASFPGMKRRLEVRGEAGGVLVVDDFAHHPTAVRETLRAARQRWPDRRLVAIFEPRSNSSRRRRFEQAYMEAFDDADEVWLSTPPFRHNDHPEDFFSPEAVAAGIRSRGIPAHIAEGAHVLLPLLLEALRPGDVALIMSNGPFGNLHERLLQALTQQTTSEASRRAHDPLSA</sequence>
<proteinExistence type="predicted"/>
<accession>A0A1M6VF05</accession>
<keyword evidence="13" id="KW-1185">Reference proteome</keyword>
<evidence type="ECO:0000256" key="4">
    <source>
        <dbReference type="ARBA" id="ARBA00022840"/>
    </source>
</evidence>
<dbReference type="InterPro" id="IPR036565">
    <property type="entry name" value="Mur-like_cat_sf"/>
</dbReference>
<dbReference type="InterPro" id="IPR013221">
    <property type="entry name" value="Mur_ligase_cen"/>
</dbReference>
<dbReference type="STRING" id="633813.SAMN04488087_2012"/>
<dbReference type="GO" id="GO:0008360">
    <property type="term" value="P:regulation of cell shape"/>
    <property type="evidence" value="ECO:0007669"/>
    <property type="project" value="UniProtKB-KW"/>
</dbReference>
<name>A0A1M6VF05_9BACT</name>
<gene>
    <name evidence="12" type="ORF">SAMN04488087_2012</name>
</gene>
<reference evidence="13" key="1">
    <citation type="submission" date="2016-11" db="EMBL/GenBank/DDBJ databases">
        <authorList>
            <person name="Varghese N."/>
            <person name="Submissions S."/>
        </authorList>
    </citation>
    <scope>NUCLEOTIDE SEQUENCE [LARGE SCALE GENOMIC DNA]</scope>
    <source>
        <strain evidence="13">DSM 22212</strain>
    </source>
</reference>
<keyword evidence="8" id="KW-0961">Cell wall biogenesis/degradation</keyword>
<dbReference type="PANTHER" id="PTHR43445">
    <property type="entry name" value="UDP-N-ACETYLMURAMATE--L-ALANINE LIGASE-RELATED"/>
    <property type="match status" value="1"/>
</dbReference>
<evidence type="ECO:0000256" key="3">
    <source>
        <dbReference type="ARBA" id="ARBA00022741"/>
    </source>
</evidence>
<dbReference type="RefSeq" id="WP_072715844.1">
    <property type="nucleotide sequence ID" value="NZ_FRAU01000006.1"/>
</dbReference>
<keyword evidence="6" id="KW-0573">Peptidoglycan synthesis</keyword>
<dbReference type="GO" id="GO:0016881">
    <property type="term" value="F:acid-amino acid ligase activity"/>
    <property type="evidence" value="ECO:0007669"/>
    <property type="project" value="InterPro"/>
</dbReference>
<dbReference type="Gene3D" id="3.40.50.720">
    <property type="entry name" value="NAD(P)-binding Rossmann-like Domain"/>
    <property type="match status" value="1"/>
</dbReference>
<evidence type="ECO:0000259" key="11">
    <source>
        <dbReference type="Pfam" id="PF08245"/>
    </source>
</evidence>
<dbReference type="GO" id="GO:0051301">
    <property type="term" value="P:cell division"/>
    <property type="evidence" value="ECO:0007669"/>
    <property type="project" value="UniProtKB-KW"/>
</dbReference>
<dbReference type="Proteomes" id="UP000185812">
    <property type="component" value="Unassembled WGS sequence"/>
</dbReference>
<feature type="domain" description="Mur ligase C-terminal" evidence="10">
    <location>
        <begin position="342"/>
        <end position="474"/>
    </location>
</feature>
<dbReference type="NCBIfam" id="TIGR01081">
    <property type="entry name" value="mpl"/>
    <property type="match status" value="1"/>
</dbReference>
<keyword evidence="2" id="KW-0132">Cell division</keyword>
<dbReference type="InterPro" id="IPR036615">
    <property type="entry name" value="Mur_ligase_C_dom_sf"/>
</dbReference>
<dbReference type="EMBL" id="FRAU01000006">
    <property type="protein sequence ID" value="SHK80072.1"/>
    <property type="molecule type" value="Genomic_DNA"/>
</dbReference>
<dbReference type="InterPro" id="IPR004101">
    <property type="entry name" value="Mur_ligase_C"/>
</dbReference>
<protein>
    <submittedName>
        <fullName evidence="12">UDP-N-acetylmuramate--L-alanine ligase</fullName>
    </submittedName>
</protein>
<feature type="domain" description="Mur ligase central" evidence="11">
    <location>
        <begin position="200"/>
        <end position="318"/>
    </location>
</feature>
<dbReference type="InterPro" id="IPR005757">
    <property type="entry name" value="Mpl"/>
</dbReference>
<dbReference type="SUPFAM" id="SSF53244">
    <property type="entry name" value="MurD-like peptide ligases, peptide-binding domain"/>
    <property type="match status" value="1"/>
</dbReference>
<evidence type="ECO:0000259" key="10">
    <source>
        <dbReference type="Pfam" id="PF02875"/>
    </source>
</evidence>
<dbReference type="Gene3D" id="3.90.190.20">
    <property type="entry name" value="Mur ligase, C-terminal domain"/>
    <property type="match status" value="1"/>
</dbReference>
<evidence type="ECO:0000313" key="13">
    <source>
        <dbReference type="Proteomes" id="UP000185812"/>
    </source>
</evidence>
<feature type="domain" description="Mur ligase N-terminal catalytic" evidence="9">
    <location>
        <begin position="29"/>
        <end position="126"/>
    </location>
</feature>
<keyword evidence="3" id="KW-0547">Nucleotide-binding</keyword>
<dbReference type="SUPFAM" id="SSF51984">
    <property type="entry name" value="MurCD N-terminal domain"/>
    <property type="match status" value="1"/>
</dbReference>
<dbReference type="GO" id="GO:0071555">
    <property type="term" value="P:cell wall organization"/>
    <property type="evidence" value="ECO:0007669"/>
    <property type="project" value="UniProtKB-KW"/>
</dbReference>
<keyword evidence="4" id="KW-0067">ATP-binding</keyword>
<organism evidence="12 13">
    <name type="scientific">Rhodothermus profundi</name>
    <dbReference type="NCBI Taxonomy" id="633813"/>
    <lineage>
        <taxon>Bacteria</taxon>
        <taxon>Pseudomonadati</taxon>
        <taxon>Rhodothermota</taxon>
        <taxon>Rhodothermia</taxon>
        <taxon>Rhodothermales</taxon>
        <taxon>Rhodothermaceae</taxon>
        <taxon>Rhodothermus</taxon>
    </lineage>
</organism>
<dbReference type="PANTHER" id="PTHR43445:SF5">
    <property type="entry name" value="UDP-N-ACETYLMURAMATE--L-ALANYL-GAMMA-D-GLUTAMYL-MESO-2,6-DIAMINOHEPTANDIOATE LIGASE"/>
    <property type="match status" value="1"/>
</dbReference>
<dbReference type="GO" id="GO:0005524">
    <property type="term" value="F:ATP binding"/>
    <property type="evidence" value="ECO:0007669"/>
    <property type="project" value="UniProtKB-KW"/>
</dbReference>
<dbReference type="Pfam" id="PF02875">
    <property type="entry name" value="Mur_ligase_C"/>
    <property type="match status" value="1"/>
</dbReference>
<keyword evidence="5" id="KW-0133">Cell shape</keyword>
<dbReference type="GO" id="GO:0009252">
    <property type="term" value="P:peptidoglycan biosynthetic process"/>
    <property type="evidence" value="ECO:0007669"/>
    <property type="project" value="UniProtKB-KW"/>
</dbReference>
<evidence type="ECO:0000256" key="5">
    <source>
        <dbReference type="ARBA" id="ARBA00022960"/>
    </source>
</evidence>
<evidence type="ECO:0000256" key="2">
    <source>
        <dbReference type="ARBA" id="ARBA00022618"/>
    </source>
</evidence>
<dbReference type="OrthoDB" id="9804126at2"/>
<dbReference type="Pfam" id="PF01225">
    <property type="entry name" value="Mur_ligase"/>
    <property type="match status" value="1"/>
</dbReference>
<keyword evidence="7" id="KW-0131">Cell cycle</keyword>
<dbReference type="AlphaFoldDB" id="A0A1M6VF05"/>
<dbReference type="InterPro" id="IPR000713">
    <property type="entry name" value="Mur_ligase_N"/>
</dbReference>
<evidence type="ECO:0000313" key="12">
    <source>
        <dbReference type="EMBL" id="SHK80072.1"/>
    </source>
</evidence>
<dbReference type="SUPFAM" id="SSF53623">
    <property type="entry name" value="MurD-like peptide ligases, catalytic domain"/>
    <property type="match status" value="1"/>
</dbReference>
<evidence type="ECO:0000256" key="1">
    <source>
        <dbReference type="ARBA" id="ARBA00022598"/>
    </source>
</evidence>
<evidence type="ECO:0000256" key="7">
    <source>
        <dbReference type="ARBA" id="ARBA00023306"/>
    </source>
</evidence>
<dbReference type="InterPro" id="IPR050061">
    <property type="entry name" value="MurCDEF_pg_biosynth"/>
</dbReference>
<keyword evidence="1 12" id="KW-0436">Ligase</keyword>
<evidence type="ECO:0000256" key="8">
    <source>
        <dbReference type="ARBA" id="ARBA00023316"/>
    </source>
</evidence>
<evidence type="ECO:0000256" key="6">
    <source>
        <dbReference type="ARBA" id="ARBA00022984"/>
    </source>
</evidence>
<evidence type="ECO:0000259" key="9">
    <source>
        <dbReference type="Pfam" id="PF01225"/>
    </source>
</evidence>
<dbReference type="Gene3D" id="3.40.1190.10">
    <property type="entry name" value="Mur-like, catalytic domain"/>
    <property type="match status" value="1"/>
</dbReference>
<dbReference type="Pfam" id="PF08245">
    <property type="entry name" value="Mur_ligase_M"/>
    <property type="match status" value="1"/>
</dbReference>